<proteinExistence type="predicted"/>
<feature type="region of interest" description="Disordered" evidence="1">
    <location>
        <begin position="135"/>
        <end position="196"/>
    </location>
</feature>
<dbReference type="EMBL" id="CP043494">
    <property type="protein sequence ID" value="WNG45900.1"/>
    <property type="molecule type" value="Genomic_DNA"/>
</dbReference>
<protein>
    <submittedName>
        <fullName evidence="2">Uncharacterized protein</fullName>
    </submittedName>
</protein>
<name>A0ABY9WTX7_9BACT</name>
<sequence length="196" mass="21642">MTEETEVTRRDPMVVSLDLELSTIEAAMRGAEILADYQMRQGYLDEESEVDAPECVFSILSLLGGRLEQVRRVIRGEEDPERLWGAHNAISIPDSLADVDGDIVLFPWNARGMPLVLARPSGWGLDPKEVEERQALGLEGRKAKEPRGRKAKSPEGRKVKDRKGRKAKEPKEQAPQALNVQGTAPKETPPVAPGPT</sequence>
<evidence type="ECO:0000313" key="2">
    <source>
        <dbReference type="EMBL" id="WNG45900.1"/>
    </source>
</evidence>
<reference evidence="2 3" key="1">
    <citation type="submission" date="2019-08" db="EMBL/GenBank/DDBJ databases">
        <title>Archangium and Cystobacter genomes.</title>
        <authorList>
            <person name="Chen I.-C.K."/>
            <person name="Wielgoss S."/>
        </authorList>
    </citation>
    <scope>NUCLEOTIDE SEQUENCE [LARGE SCALE GENOMIC DNA]</scope>
    <source>
        <strain evidence="2 3">Cbm 6</strain>
    </source>
</reference>
<gene>
    <name evidence="2" type="ORF">F0U60_18605</name>
</gene>
<accession>A0ABY9WTX7</accession>
<organism evidence="2 3">
    <name type="scientific">Archangium minus</name>
    <dbReference type="NCBI Taxonomy" id="83450"/>
    <lineage>
        <taxon>Bacteria</taxon>
        <taxon>Pseudomonadati</taxon>
        <taxon>Myxococcota</taxon>
        <taxon>Myxococcia</taxon>
        <taxon>Myxococcales</taxon>
        <taxon>Cystobacterineae</taxon>
        <taxon>Archangiaceae</taxon>
        <taxon>Archangium</taxon>
    </lineage>
</organism>
<dbReference type="Proteomes" id="UP001611383">
    <property type="component" value="Chromosome"/>
</dbReference>
<keyword evidence="3" id="KW-1185">Reference proteome</keyword>
<evidence type="ECO:0000313" key="3">
    <source>
        <dbReference type="Proteomes" id="UP001611383"/>
    </source>
</evidence>
<feature type="compositionally biased region" description="Pro residues" evidence="1">
    <location>
        <begin position="187"/>
        <end position="196"/>
    </location>
</feature>
<dbReference type="RefSeq" id="WP_395821667.1">
    <property type="nucleotide sequence ID" value="NZ_CP043494.1"/>
</dbReference>
<feature type="compositionally biased region" description="Basic and acidic residues" evidence="1">
    <location>
        <begin position="135"/>
        <end position="158"/>
    </location>
</feature>
<evidence type="ECO:0000256" key="1">
    <source>
        <dbReference type="SAM" id="MobiDB-lite"/>
    </source>
</evidence>